<dbReference type="PATRIC" id="fig|1280954.3.peg.277"/>
<protein>
    <submittedName>
        <fullName evidence="1">Putative glycosyl transferase</fullName>
    </submittedName>
</protein>
<dbReference type="GO" id="GO:0016740">
    <property type="term" value="F:transferase activity"/>
    <property type="evidence" value="ECO:0007669"/>
    <property type="project" value="UniProtKB-KW"/>
</dbReference>
<name>A0A062VPF1_9PROT</name>
<sequence>MFKTGNGIGRAARYCYEALAAQGLRPVATDTSLLLDQAVTLASVPLAQLPLARHGTLILFANPPEIERCLFALGLRRWHDWRIIGAWAWETPTAPASWKRQTAYVSEIWSPSRFCSKAFSAAYDRPVITVPHWVPQRRQAGYRGTSGNSALSILTVADAHSSLERKNPLAAVNIFRSAFPHAPNIHFTIKCRNLSAYPEYASRLRDAIGSDSRISLIEGTLTDEEHEELIMGADILLSPHRSEGFGLNLAEAMSLGKCVVATAWSGNLEYMSQENAALIPCVTVPVQDSTGVYPAIPGDRWAQPDIQEGARLLRRLAASPQLRQSLGSAAQASLRRTLRPETYLQALGWE</sequence>
<comment type="caution">
    <text evidence="1">The sequence shown here is derived from an EMBL/GenBank/DDBJ whole genome shotgun (WGS) entry which is preliminary data.</text>
</comment>
<evidence type="ECO:0000313" key="2">
    <source>
        <dbReference type="Proteomes" id="UP000027100"/>
    </source>
</evidence>
<gene>
    <name evidence="1" type="ORF">HPO_01350</name>
</gene>
<dbReference type="Pfam" id="PF13692">
    <property type="entry name" value="Glyco_trans_1_4"/>
    <property type="match status" value="1"/>
</dbReference>
<reference evidence="1 2" key="1">
    <citation type="journal article" date="2014" name="Antonie Van Leeuwenhoek">
        <title>Hyphomonas beringensis sp. nov. and Hyphomonas chukchiensis sp. nov., isolated from surface seawater of the Bering Sea and Chukchi Sea.</title>
        <authorList>
            <person name="Li C."/>
            <person name="Lai Q."/>
            <person name="Li G."/>
            <person name="Dong C."/>
            <person name="Wang J."/>
            <person name="Liao Y."/>
            <person name="Shao Z."/>
        </authorList>
    </citation>
    <scope>NUCLEOTIDE SEQUENCE [LARGE SCALE GENOMIC DNA]</scope>
    <source>
        <strain evidence="1 2">PS728</strain>
    </source>
</reference>
<dbReference type="EMBL" id="ARYM01000001">
    <property type="protein sequence ID" value="KDA00633.1"/>
    <property type="molecule type" value="Genomic_DNA"/>
</dbReference>
<dbReference type="AlphaFoldDB" id="A0A062VPF1"/>
<accession>A0A062VPF1</accession>
<dbReference type="CDD" id="cd03801">
    <property type="entry name" value="GT4_PimA-like"/>
    <property type="match status" value="1"/>
</dbReference>
<keyword evidence="1" id="KW-0808">Transferase</keyword>
<dbReference type="PANTHER" id="PTHR46656:SF3">
    <property type="entry name" value="PUTATIVE-RELATED"/>
    <property type="match status" value="1"/>
</dbReference>
<dbReference type="eggNOG" id="COG0438">
    <property type="taxonomic scope" value="Bacteria"/>
</dbReference>
<dbReference type="STRING" id="1280954.HPO_01350"/>
<organism evidence="1 2">
    <name type="scientific">Hyphomonas polymorpha PS728</name>
    <dbReference type="NCBI Taxonomy" id="1280954"/>
    <lineage>
        <taxon>Bacteria</taxon>
        <taxon>Pseudomonadati</taxon>
        <taxon>Pseudomonadota</taxon>
        <taxon>Alphaproteobacteria</taxon>
        <taxon>Hyphomonadales</taxon>
        <taxon>Hyphomonadaceae</taxon>
        <taxon>Hyphomonas</taxon>
    </lineage>
</organism>
<dbReference type="PANTHER" id="PTHR46656">
    <property type="entry name" value="PUTATIVE-RELATED"/>
    <property type="match status" value="1"/>
</dbReference>
<keyword evidence="2" id="KW-1185">Reference proteome</keyword>
<dbReference type="Proteomes" id="UP000027100">
    <property type="component" value="Unassembled WGS sequence"/>
</dbReference>
<evidence type="ECO:0000313" key="1">
    <source>
        <dbReference type="EMBL" id="KDA00633.1"/>
    </source>
</evidence>
<proteinExistence type="predicted"/>
<dbReference type="SUPFAM" id="SSF53756">
    <property type="entry name" value="UDP-Glycosyltransferase/glycogen phosphorylase"/>
    <property type="match status" value="1"/>
</dbReference>
<dbReference type="Gene3D" id="3.40.50.2000">
    <property type="entry name" value="Glycogen Phosphorylase B"/>
    <property type="match status" value="1"/>
</dbReference>